<evidence type="ECO:0000313" key="1">
    <source>
        <dbReference type="EMBL" id="MBX40613.1"/>
    </source>
</evidence>
<sequence>MGVLLPLICCLPFPFIFNARAFFP</sequence>
<reference evidence="1" key="1">
    <citation type="submission" date="2018-02" db="EMBL/GenBank/DDBJ databases">
        <title>Rhizophora mucronata_Transcriptome.</title>
        <authorList>
            <person name="Meera S.P."/>
            <person name="Sreeshan A."/>
            <person name="Augustine A."/>
        </authorList>
    </citation>
    <scope>NUCLEOTIDE SEQUENCE</scope>
    <source>
        <tissue evidence="1">Leaf</tissue>
    </source>
</reference>
<organism evidence="1">
    <name type="scientific">Rhizophora mucronata</name>
    <name type="common">Asiatic mangrove</name>
    <dbReference type="NCBI Taxonomy" id="61149"/>
    <lineage>
        <taxon>Eukaryota</taxon>
        <taxon>Viridiplantae</taxon>
        <taxon>Streptophyta</taxon>
        <taxon>Embryophyta</taxon>
        <taxon>Tracheophyta</taxon>
        <taxon>Spermatophyta</taxon>
        <taxon>Magnoliopsida</taxon>
        <taxon>eudicotyledons</taxon>
        <taxon>Gunneridae</taxon>
        <taxon>Pentapetalae</taxon>
        <taxon>rosids</taxon>
        <taxon>fabids</taxon>
        <taxon>Malpighiales</taxon>
        <taxon>Rhizophoraceae</taxon>
        <taxon>Rhizophora</taxon>
    </lineage>
</organism>
<name>A0A2P2NDQ2_RHIMU</name>
<accession>A0A2P2NDQ2</accession>
<protein>
    <submittedName>
        <fullName evidence="1">Uncharacterized protein</fullName>
    </submittedName>
</protein>
<dbReference type="AlphaFoldDB" id="A0A2P2NDQ2"/>
<dbReference type="EMBL" id="GGEC01060129">
    <property type="protein sequence ID" value="MBX40613.1"/>
    <property type="molecule type" value="Transcribed_RNA"/>
</dbReference>
<proteinExistence type="predicted"/>